<dbReference type="Proteomes" id="UP000005239">
    <property type="component" value="Unassembled WGS sequence"/>
</dbReference>
<dbReference type="EnsemblMetazoa" id="PPA20813.1">
    <property type="protein sequence ID" value="PPA20813.1"/>
    <property type="gene ID" value="WBGene00110367"/>
</dbReference>
<evidence type="ECO:0000256" key="4">
    <source>
        <dbReference type="ARBA" id="ARBA00022525"/>
    </source>
</evidence>
<evidence type="ECO:0000256" key="3">
    <source>
        <dbReference type="ARBA" id="ARBA00017453"/>
    </source>
</evidence>
<sequence length="205" mass="22676">MRFVLCAIVAAVIYGVPSLADRQQTIRAIFGDDTNVTRAEAILAEEAQKLGITVDDYFNSCAADAEAIELTKEEGAELKPEMESLANFLKDRAPKTYAIVMKRKEIFDKYFAKLDATAQQFVRNAGNALFESAKDVPIAEKNLKNIVNFITVIGKKVKQVKTEYDALPQSSKDSLERVFCIRGALRIADEYGLLKIAYAVVEAVA</sequence>
<gene>
    <name evidence="8" type="primary">WBGene00110367</name>
</gene>
<accession>A0A8R1UD20</accession>
<accession>A0A2A6D2J7</accession>
<dbReference type="AlphaFoldDB" id="A0A2A6D2J7"/>
<keyword evidence="6" id="KW-0175">Coiled coil</keyword>
<evidence type="ECO:0000256" key="2">
    <source>
        <dbReference type="ARBA" id="ARBA00006648"/>
    </source>
</evidence>
<comment type="similarity">
    <text evidence="2">Belongs to the fatty-acid and retinol-binding protein (FARBP) family.</text>
</comment>
<evidence type="ECO:0000313" key="9">
    <source>
        <dbReference type="Proteomes" id="UP000005239"/>
    </source>
</evidence>
<evidence type="ECO:0000256" key="1">
    <source>
        <dbReference type="ARBA" id="ARBA00004613"/>
    </source>
</evidence>
<dbReference type="InterPro" id="IPR008632">
    <property type="entry name" value="Gp-FAR-1"/>
</dbReference>
<evidence type="ECO:0000313" key="8">
    <source>
        <dbReference type="EnsemblMetazoa" id="PPA20813.1"/>
    </source>
</evidence>
<evidence type="ECO:0000256" key="7">
    <source>
        <dbReference type="ARBA" id="ARBA00023121"/>
    </source>
</evidence>
<keyword evidence="4" id="KW-0964">Secreted</keyword>
<evidence type="ECO:0000256" key="5">
    <source>
        <dbReference type="ARBA" id="ARBA00022729"/>
    </source>
</evidence>
<reference evidence="9" key="1">
    <citation type="journal article" date="2008" name="Nat. Genet.">
        <title>The Pristionchus pacificus genome provides a unique perspective on nematode lifestyle and parasitism.</title>
        <authorList>
            <person name="Dieterich C."/>
            <person name="Clifton S.W."/>
            <person name="Schuster L.N."/>
            <person name="Chinwalla A."/>
            <person name="Delehaunty K."/>
            <person name="Dinkelacker I."/>
            <person name="Fulton L."/>
            <person name="Fulton R."/>
            <person name="Godfrey J."/>
            <person name="Minx P."/>
            <person name="Mitreva M."/>
            <person name="Roeseler W."/>
            <person name="Tian H."/>
            <person name="Witte H."/>
            <person name="Yang S.P."/>
            <person name="Wilson R.K."/>
            <person name="Sommer R.J."/>
        </authorList>
    </citation>
    <scope>NUCLEOTIDE SEQUENCE [LARGE SCALE GENOMIC DNA]</scope>
    <source>
        <strain evidence="9">PS312</strain>
    </source>
</reference>
<organism evidence="8 9">
    <name type="scientific">Pristionchus pacificus</name>
    <name type="common">Parasitic nematode worm</name>
    <dbReference type="NCBI Taxonomy" id="54126"/>
    <lineage>
        <taxon>Eukaryota</taxon>
        <taxon>Metazoa</taxon>
        <taxon>Ecdysozoa</taxon>
        <taxon>Nematoda</taxon>
        <taxon>Chromadorea</taxon>
        <taxon>Rhabditida</taxon>
        <taxon>Rhabditina</taxon>
        <taxon>Diplogasteromorpha</taxon>
        <taxon>Diplogasteroidea</taxon>
        <taxon>Neodiplogasteridae</taxon>
        <taxon>Pristionchus</taxon>
    </lineage>
</organism>
<dbReference type="GO" id="GO:0005576">
    <property type="term" value="C:extracellular region"/>
    <property type="evidence" value="ECO:0007669"/>
    <property type="project" value="UniProtKB-SubCell"/>
</dbReference>
<dbReference type="GO" id="GO:0008289">
    <property type="term" value="F:lipid binding"/>
    <property type="evidence" value="ECO:0007669"/>
    <property type="project" value="UniProtKB-KW"/>
</dbReference>
<protein>
    <recommendedName>
        <fullName evidence="3">Fatty-acid and retinol-binding protein 1</fullName>
    </recommendedName>
</protein>
<reference evidence="8" key="2">
    <citation type="submission" date="2022-06" db="UniProtKB">
        <authorList>
            <consortium name="EnsemblMetazoa"/>
        </authorList>
    </citation>
    <scope>IDENTIFICATION</scope>
    <source>
        <strain evidence="8">PS312</strain>
    </source>
</reference>
<proteinExistence type="inferred from homology"/>
<dbReference type="PANTHER" id="PTHR31418">
    <property type="entry name" value="FATTY-ACID AND RETINOL-BINDING PROTEIN 1"/>
    <property type="match status" value="1"/>
</dbReference>
<name>A0A2A6D2J7_PRIPA</name>
<keyword evidence="9" id="KW-1185">Reference proteome</keyword>
<keyword evidence="5" id="KW-0732">Signal</keyword>
<evidence type="ECO:0000256" key="6">
    <source>
        <dbReference type="ARBA" id="ARBA00023054"/>
    </source>
</evidence>
<dbReference type="PANTHER" id="PTHR31418:SF7">
    <property type="entry name" value="FATTY-ACID AND RETINOL-BINDING PROTEIN 1"/>
    <property type="match status" value="1"/>
</dbReference>
<comment type="subcellular location">
    <subcellularLocation>
        <location evidence="1">Secreted</location>
    </subcellularLocation>
</comment>
<keyword evidence="7" id="KW-0446">Lipid-binding</keyword>